<dbReference type="Proteomes" id="UP001552299">
    <property type="component" value="Unassembled WGS sequence"/>
</dbReference>
<name>A0ABD0UTR4_DENTH</name>
<evidence type="ECO:0000313" key="2">
    <source>
        <dbReference type="Proteomes" id="UP001552299"/>
    </source>
</evidence>
<reference evidence="1 2" key="1">
    <citation type="journal article" date="2024" name="Plant Biotechnol. J.">
        <title>Dendrobium thyrsiflorum genome and its molecular insights into genes involved in important horticultural traits.</title>
        <authorList>
            <person name="Chen B."/>
            <person name="Wang J.Y."/>
            <person name="Zheng P.J."/>
            <person name="Li K.L."/>
            <person name="Liang Y.M."/>
            <person name="Chen X.F."/>
            <person name="Zhang C."/>
            <person name="Zhao X."/>
            <person name="He X."/>
            <person name="Zhang G.Q."/>
            <person name="Liu Z.J."/>
            <person name="Xu Q."/>
        </authorList>
    </citation>
    <scope>NUCLEOTIDE SEQUENCE [LARGE SCALE GENOMIC DNA]</scope>
    <source>
        <strain evidence="1">GZMU011</strain>
    </source>
</reference>
<comment type="caution">
    <text evidence="1">The sequence shown here is derived from an EMBL/GenBank/DDBJ whole genome shotgun (WGS) entry which is preliminary data.</text>
</comment>
<accession>A0ABD0UTR4</accession>
<keyword evidence="2" id="KW-1185">Reference proteome</keyword>
<proteinExistence type="predicted"/>
<dbReference type="AlphaFoldDB" id="A0ABD0UTR4"/>
<organism evidence="1 2">
    <name type="scientific">Dendrobium thyrsiflorum</name>
    <name type="common">Pinecone-like raceme dendrobium</name>
    <name type="synonym">Orchid</name>
    <dbReference type="NCBI Taxonomy" id="117978"/>
    <lineage>
        <taxon>Eukaryota</taxon>
        <taxon>Viridiplantae</taxon>
        <taxon>Streptophyta</taxon>
        <taxon>Embryophyta</taxon>
        <taxon>Tracheophyta</taxon>
        <taxon>Spermatophyta</taxon>
        <taxon>Magnoliopsida</taxon>
        <taxon>Liliopsida</taxon>
        <taxon>Asparagales</taxon>
        <taxon>Orchidaceae</taxon>
        <taxon>Epidendroideae</taxon>
        <taxon>Malaxideae</taxon>
        <taxon>Dendrobiinae</taxon>
        <taxon>Dendrobium</taxon>
    </lineage>
</organism>
<protein>
    <submittedName>
        <fullName evidence="1">Uncharacterized protein</fullName>
    </submittedName>
</protein>
<sequence>MLNPNKITQSLSKIHIGLDRIQGLLKLTAPNNFSKSALLIPTAVQSLSFFSGISDLQEFAKGAREKLGKEDYLCSENLLLLSFLPIQML</sequence>
<dbReference type="EMBL" id="JANQDX010000011">
    <property type="protein sequence ID" value="KAL0916195.1"/>
    <property type="molecule type" value="Genomic_DNA"/>
</dbReference>
<evidence type="ECO:0000313" key="1">
    <source>
        <dbReference type="EMBL" id="KAL0916195.1"/>
    </source>
</evidence>
<gene>
    <name evidence="1" type="ORF">M5K25_013687</name>
</gene>